<evidence type="ECO:0000313" key="7">
    <source>
        <dbReference type="EMBL" id="CAF1026663.1"/>
    </source>
</evidence>
<dbReference type="Proteomes" id="UP000663836">
    <property type="component" value="Unassembled WGS sequence"/>
</dbReference>
<gene>
    <name evidence="10" type="ORF">FNK824_LOCUS9542</name>
    <name evidence="9" type="ORF">JBS370_LOCUS1268</name>
    <name evidence="6" type="ORF">JXQ802_LOCUS12198</name>
    <name evidence="8" type="ORF">OTI717_LOCUS205</name>
    <name evidence="4" type="ORF">RFH988_LOCUS3723</name>
    <name evidence="7" type="ORF">SEV965_LOCUS12088</name>
    <name evidence="5" type="ORF">ZHD862_LOCUS8596</name>
</gene>
<dbReference type="Gene3D" id="3.30.70.330">
    <property type="match status" value="2"/>
</dbReference>
<proteinExistence type="predicted"/>
<keyword evidence="2" id="KW-0175">Coiled coil</keyword>
<dbReference type="Pfam" id="PF00076">
    <property type="entry name" value="RRM_1"/>
    <property type="match status" value="1"/>
</dbReference>
<evidence type="ECO:0000313" key="8">
    <source>
        <dbReference type="EMBL" id="CAF3475560.1"/>
    </source>
</evidence>
<dbReference type="SMART" id="SM00360">
    <property type="entry name" value="RRM"/>
    <property type="match status" value="2"/>
</dbReference>
<dbReference type="InterPro" id="IPR035979">
    <property type="entry name" value="RBD_domain_sf"/>
</dbReference>
<dbReference type="Proteomes" id="UP000663823">
    <property type="component" value="Unassembled WGS sequence"/>
</dbReference>
<dbReference type="EMBL" id="CAJNOO010000092">
    <property type="protein sequence ID" value="CAF0797027.1"/>
    <property type="molecule type" value="Genomic_DNA"/>
</dbReference>
<dbReference type="InterPro" id="IPR000504">
    <property type="entry name" value="RRM_dom"/>
</dbReference>
<dbReference type="Proteomes" id="UP000663882">
    <property type="component" value="Unassembled WGS sequence"/>
</dbReference>
<keyword evidence="1" id="KW-0694">RNA-binding</keyword>
<reference evidence="5" key="1">
    <citation type="submission" date="2021-02" db="EMBL/GenBank/DDBJ databases">
        <authorList>
            <person name="Nowell W R."/>
        </authorList>
    </citation>
    <scope>NUCLEOTIDE SEQUENCE</scope>
</reference>
<dbReference type="Gene3D" id="1.20.5.1700">
    <property type="match status" value="1"/>
</dbReference>
<dbReference type="CDD" id="cd00590">
    <property type="entry name" value="RRM_SF"/>
    <property type="match status" value="1"/>
</dbReference>
<dbReference type="EMBL" id="CAJOBE010001010">
    <property type="protein sequence ID" value="CAF3706786.1"/>
    <property type="molecule type" value="Genomic_DNA"/>
</dbReference>
<dbReference type="Proteomes" id="UP000663889">
    <property type="component" value="Unassembled WGS sequence"/>
</dbReference>
<evidence type="ECO:0000313" key="6">
    <source>
        <dbReference type="EMBL" id="CAF0961273.1"/>
    </source>
</evidence>
<dbReference type="EMBL" id="CAJOBD010000041">
    <property type="protein sequence ID" value="CAF3549391.1"/>
    <property type="molecule type" value="Genomic_DNA"/>
</dbReference>
<evidence type="ECO:0000313" key="11">
    <source>
        <dbReference type="Proteomes" id="UP000663864"/>
    </source>
</evidence>
<dbReference type="EMBL" id="CAJNOT010000280">
    <property type="protein sequence ID" value="CAF0924835.1"/>
    <property type="molecule type" value="Genomic_DNA"/>
</dbReference>
<evidence type="ECO:0000256" key="2">
    <source>
        <dbReference type="SAM" id="Coils"/>
    </source>
</evidence>
<evidence type="ECO:0000313" key="12">
    <source>
        <dbReference type="Proteomes" id="UP000663870"/>
    </source>
</evidence>
<evidence type="ECO:0000313" key="9">
    <source>
        <dbReference type="EMBL" id="CAF3549391.1"/>
    </source>
</evidence>
<dbReference type="Proteomes" id="UP000663870">
    <property type="component" value="Unassembled WGS sequence"/>
</dbReference>
<dbReference type="Proteomes" id="UP000663874">
    <property type="component" value="Unassembled WGS sequence"/>
</dbReference>
<evidence type="ECO:0000313" key="10">
    <source>
        <dbReference type="EMBL" id="CAF3706786.1"/>
    </source>
</evidence>
<dbReference type="OrthoDB" id="9975956at2759"/>
<dbReference type="PROSITE" id="PS50102">
    <property type="entry name" value="RRM"/>
    <property type="match status" value="1"/>
</dbReference>
<accession>A0A814B7Z0</accession>
<evidence type="ECO:0000313" key="4">
    <source>
        <dbReference type="EMBL" id="CAF0797027.1"/>
    </source>
</evidence>
<keyword evidence="12" id="KW-1185">Reference proteome</keyword>
<dbReference type="EMBL" id="CAJOAX010000006">
    <property type="protein sequence ID" value="CAF3475560.1"/>
    <property type="molecule type" value="Genomic_DNA"/>
</dbReference>
<feature type="domain" description="RRM" evidence="3">
    <location>
        <begin position="20"/>
        <end position="96"/>
    </location>
</feature>
<dbReference type="EMBL" id="CAJNOL010000249">
    <property type="protein sequence ID" value="CAF0961273.1"/>
    <property type="molecule type" value="Genomic_DNA"/>
</dbReference>
<dbReference type="AlphaFoldDB" id="A0A814B7Z0"/>
<protein>
    <recommendedName>
        <fullName evidence="3">RRM domain-containing protein</fullName>
    </recommendedName>
</protein>
<feature type="coiled-coil region" evidence="2">
    <location>
        <begin position="191"/>
        <end position="236"/>
    </location>
</feature>
<dbReference type="InterPro" id="IPR012677">
    <property type="entry name" value="Nucleotide-bd_a/b_plait_sf"/>
</dbReference>
<dbReference type="EMBL" id="CAJNOU010000541">
    <property type="protein sequence ID" value="CAF1026663.1"/>
    <property type="molecule type" value="Genomic_DNA"/>
</dbReference>
<name>A0A814B7Z0_9BILA</name>
<evidence type="ECO:0000259" key="3">
    <source>
        <dbReference type="PROSITE" id="PS50102"/>
    </source>
</evidence>
<organism evidence="5 11">
    <name type="scientific">Rotaria sordida</name>
    <dbReference type="NCBI Taxonomy" id="392033"/>
    <lineage>
        <taxon>Eukaryota</taxon>
        <taxon>Metazoa</taxon>
        <taxon>Spiralia</taxon>
        <taxon>Gnathifera</taxon>
        <taxon>Rotifera</taxon>
        <taxon>Eurotatoria</taxon>
        <taxon>Bdelloidea</taxon>
        <taxon>Philodinida</taxon>
        <taxon>Philodinidae</taxon>
        <taxon>Rotaria</taxon>
    </lineage>
</organism>
<dbReference type="GO" id="GO:0003723">
    <property type="term" value="F:RNA binding"/>
    <property type="evidence" value="ECO:0007669"/>
    <property type="project" value="UniProtKB-UniRule"/>
</dbReference>
<comment type="caution">
    <text evidence="5">The sequence shown here is derived from an EMBL/GenBank/DDBJ whole genome shotgun (WGS) entry which is preliminary data.</text>
</comment>
<evidence type="ECO:0000313" key="5">
    <source>
        <dbReference type="EMBL" id="CAF0924835.1"/>
    </source>
</evidence>
<evidence type="ECO:0000256" key="1">
    <source>
        <dbReference type="PROSITE-ProRule" id="PRU00176"/>
    </source>
</evidence>
<dbReference type="Proteomes" id="UP000663864">
    <property type="component" value="Unassembled WGS sequence"/>
</dbReference>
<sequence>MESIQDFNVTYPPTIGDDCLKIFLSNLDGRINTQDLHTFFSPFGRIEHIESWTPKSAIILFSDMDSIDRVLLKYRKCIINKQEIFIRRFRYGYIERAYMDSKILFIKPINNDLSIKWNETTIRNCFHKYEKNIEKIRIVSKSFHGFIYFKDYDIVDRILLQTNMFRINDIPIEMKRAKSNEKQIEDNDIHIEKLIKRNKLLKKQIERQKVDARHEIKNLKRKINKLKNELIDLKSRYRY</sequence>
<dbReference type="SUPFAM" id="SSF54928">
    <property type="entry name" value="RNA-binding domain, RBD"/>
    <property type="match status" value="2"/>
</dbReference>